<dbReference type="InterPro" id="IPR019278">
    <property type="entry name" value="DICT_dom"/>
</dbReference>
<dbReference type="Pfam" id="PF00563">
    <property type="entry name" value="EAL"/>
    <property type="match status" value="1"/>
</dbReference>
<reference evidence="2 3" key="1">
    <citation type="submission" date="2019-11" db="EMBL/GenBank/DDBJ databases">
        <title>Acidiferrimicrobium australis gen. nov., sp. nov., an acidophilic and obligately heterotrophic, member of the Actinobacteria that catalyses dissimilatory oxido- reduction of iron isolated from metal-rich acidic water in Chile.</title>
        <authorList>
            <person name="Gonzalez D."/>
            <person name="Huber K."/>
            <person name="Hedrich S."/>
            <person name="Rojas-Villalobos C."/>
            <person name="Quatrini R."/>
            <person name="Dinamarca M.A."/>
            <person name="Schwarz A."/>
            <person name="Canales C."/>
            <person name="Nancucheo I."/>
        </authorList>
    </citation>
    <scope>NUCLEOTIDE SEQUENCE [LARGE SCALE GENOMIC DNA]</scope>
    <source>
        <strain evidence="2 3">USS-CCA1</strain>
    </source>
</reference>
<dbReference type="Pfam" id="PF10069">
    <property type="entry name" value="DICT"/>
    <property type="match status" value="1"/>
</dbReference>
<dbReference type="InterPro" id="IPR001633">
    <property type="entry name" value="EAL_dom"/>
</dbReference>
<accession>A0ABW9QR63</accession>
<keyword evidence="3" id="KW-1185">Reference proteome</keyword>
<dbReference type="PANTHER" id="PTHR33121">
    <property type="entry name" value="CYCLIC DI-GMP PHOSPHODIESTERASE PDEF"/>
    <property type="match status" value="1"/>
</dbReference>
<evidence type="ECO:0000313" key="3">
    <source>
        <dbReference type="Proteomes" id="UP000437736"/>
    </source>
</evidence>
<feature type="domain" description="EAL" evidence="1">
    <location>
        <begin position="1"/>
        <end position="189"/>
    </location>
</feature>
<name>A0ABW9QR63_9ACTN</name>
<organism evidence="2 3">
    <name type="scientific">Acidiferrimicrobium australe</name>
    <dbReference type="NCBI Taxonomy" id="2664430"/>
    <lineage>
        <taxon>Bacteria</taxon>
        <taxon>Bacillati</taxon>
        <taxon>Actinomycetota</taxon>
        <taxon>Acidimicrobiia</taxon>
        <taxon>Acidimicrobiales</taxon>
        <taxon>Acidimicrobiaceae</taxon>
        <taxon>Acidiferrimicrobium</taxon>
    </lineage>
</organism>
<dbReference type="Proteomes" id="UP000437736">
    <property type="component" value="Unassembled WGS sequence"/>
</dbReference>
<protein>
    <submittedName>
        <fullName evidence="2">EAL domain-containing protein</fullName>
    </submittedName>
</protein>
<dbReference type="PROSITE" id="PS50883">
    <property type="entry name" value="EAL"/>
    <property type="match status" value="1"/>
</dbReference>
<dbReference type="InterPro" id="IPR050706">
    <property type="entry name" value="Cyclic-di-GMP_PDE-like"/>
</dbReference>
<evidence type="ECO:0000313" key="2">
    <source>
        <dbReference type="EMBL" id="MST31978.1"/>
    </source>
</evidence>
<feature type="non-terminal residue" evidence="2">
    <location>
        <position position="1"/>
    </location>
</feature>
<evidence type="ECO:0000259" key="1">
    <source>
        <dbReference type="PROSITE" id="PS50883"/>
    </source>
</evidence>
<dbReference type="InterPro" id="IPR035919">
    <property type="entry name" value="EAL_sf"/>
</dbReference>
<dbReference type="PANTHER" id="PTHR33121:SF76">
    <property type="entry name" value="SIGNALING PROTEIN"/>
    <property type="match status" value="1"/>
</dbReference>
<dbReference type="Gene3D" id="3.20.20.450">
    <property type="entry name" value="EAL domain"/>
    <property type="match status" value="1"/>
</dbReference>
<dbReference type="SUPFAM" id="SSF141868">
    <property type="entry name" value="EAL domain-like"/>
    <property type="match status" value="1"/>
</dbReference>
<proteinExistence type="predicted"/>
<sequence>GLLGELDWACRAAALGAARRSALHPSLTWMVNVDPASLHQPCPTDLRPVISAAKTRLRVLTELTARGAGERPGELLQATADARQSFWGVALDDVGRAPEPLALLPFLQPDVVKLDLGLLRNRSAIEAASVANAVRAYAEATGAVILAEGIEGGDDLEWARDLGATYGQGFHYGHPGPLPEGLAPPRHPFPFSQRFEIDPSLTPFQTLSASRPIRRAGRRRLTAISRQLEAQVLASGDAPVVLTSFERPGAYTPEVQQRLELVTSRAAITIVAGAGIADRVQGPVSAADLAVDDPAGREWAVVVVGPNFAAALAATRYDGALPGLTYDYVLTYDRPAVISAGRALLQRVTRSERRSP</sequence>
<comment type="caution">
    <text evidence="2">The sequence shown here is derived from an EMBL/GenBank/DDBJ whole genome shotgun (WGS) entry which is preliminary data.</text>
</comment>
<dbReference type="EMBL" id="WJHE01000187">
    <property type="protein sequence ID" value="MST31978.1"/>
    <property type="molecule type" value="Genomic_DNA"/>
</dbReference>
<gene>
    <name evidence="2" type="ORF">GHK86_04460</name>
</gene>